<dbReference type="RefSeq" id="WP_247232454.1">
    <property type="nucleotide sequence ID" value="NZ_JALKHS010000008.1"/>
</dbReference>
<evidence type="ECO:0000256" key="2">
    <source>
        <dbReference type="ARBA" id="ARBA00022679"/>
    </source>
</evidence>
<dbReference type="SUPFAM" id="SSF53335">
    <property type="entry name" value="S-adenosyl-L-methionine-dependent methyltransferases"/>
    <property type="match status" value="1"/>
</dbReference>
<dbReference type="InterPro" id="IPR002941">
    <property type="entry name" value="DNA_methylase_N4/N6"/>
</dbReference>
<comment type="similarity">
    <text evidence="4">Belongs to the N(4)/N(6)-methyltransferase family.</text>
</comment>
<dbReference type="InterPro" id="IPR001091">
    <property type="entry name" value="RM_Methyltransferase"/>
</dbReference>
<dbReference type="GO" id="GO:0032259">
    <property type="term" value="P:methylation"/>
    <property type="evidence" value="ECO:0007669"/>
    <property type="project" value="UniProtKB-KW"/>
</dbReference>
<dbReference type="EC" id="2.1.1.-" evidence="4"/>
<keyword evidence="7" id="KW-1185">Reference proteome</keyword>
<protein>
    <recommendedName>
        <fullName evidence="4">Methyltransferase</fullName>
        <ecNumber evidence="4">2.1.1.-</ecNumber>
    </recommendedName>
</protein>
<accession>A0ABT0DYY9</accession>
<comment type="caution">
    <text evidence="6">The sequence shown here is derived from an EMBL/GenBank/DDBJ whole genome shotgun (WGS) entry which is preliminary data.</text>
</comment>
<dbReference type="Proteomes" id="UP001203512">
    <property type="component" value="Unassembled WGS sequence"/>
</dbReference>
<comment type="catalytic activity">
    <reaction evidence="3">
        <text>a 2'-deoxyadenosine in DNA + S-adenosyl-L-methionine = an N(6)-methyl-2'-deoxyadenosine in DNA + S-adenosyl-L-homocysteine + H(+)</text>
        <dbReference type="Rhea" id="RHEA:15197"/>
        <dbReference type="Rhea" id="RHEA-COMP:12418"/>
        <dbReference type="Rhea" id="RHEA-COMP:12419"/>
        <dbReference type="ChEBI" id="CHEBI:15378"/>
        <dbReference type="ChEBI" id="CHEBI:57856"/>
        <dbReference type="ChEBI" id="CHEBI:59789"/>
        <dbReference type="ChEBI" id="CHEBI:90615"/>
        <dbReference type="ChEBI" id="CHEBI:90616"/>
        <dbReference type="EC" id="2.1.1.72"/>
    </reaction>
</comment>
<dbReference type="InterPro" id="IPR029063">
    <property type="entry name" value="SAM-dependent_MTases_sf"/>
</dbReference>
<evidence type="ECO:0000256" key="4">
    <source>
        <dbReference type="RuleBase" id="RU362026"/>
    </source>
</evidence>
<sequence length="449" mass="49144">MSLRSGELEEIPGLGDNLSAAVEIRVNDLRAFPGHPWKISKADIDRAKPIVARYGDRVLPVLVDDENHLMSGEIFVEAARLLGRKTIRVIRQSSLPKAEALMLGTAITKLQTLGGWDGAAIETALREFEEFVEDFSASLIGFAPGELDRIIGAASAGVEADKIPAIQTLPVSRPGTVWKCGNHMVLCGDATDPQAIQALLAGEKVSVALCDPPFGCKIDGFVSKKGRHREFVQASGEMDDGALLNFFANFCRAMATVLAPGALVYLFIDWRSLRLLQQAAEAVFGKLINLCVWAKDRAGMGSFYRSQHELVLLFAMPGARHRNNVELGRHGRDRSNLWSWPCAASSRKGREGDMLGNHPTPKPVEMIAEAIIDSSLRTEIVFDCFLGSGTTLIAAERTGRRFRGMDLDPLYVDLAVRRWQEWTGKEAIEAASGRSFNEIALEVQDGTQD</sequence>
<proteinExistence type="inferred from homology"/>
<evidence type="ECO:0000259" key="5">
    <source>
        <dbReference type="Pfam" id="PF01555"/>
    </source>
</evidence>
<evidence type="ECO:0000256" key="3">
    <source>
        <dbReference type="ARBA" id="ARBA00047942"/>
    </source>
</evidence>
<dbReference type="GO" id="GO:0008168">
    <property type="term" value="F:methyltransferase activity"/>
    <property type="evidence" value="ECO:0007669"/>
    <property type="project" value="UniProtKB-KW"/>
</dbReference>
<dbReference type="PIRSF" id="PIRSF036758">
    <property type="entry name" value="Aden_M_ParB"/>
    <property type="match status" value="1"/>
</dbReference>
<evidence type="ECO:0000313" key="7">
    <source>
        <dbReference type="Proteomes" id="UP001203512"/>
    </source>
</evidence>
<gene>
    <name evidence="6" type="ORF">MU848_12195</name>
</gene>
<keyword evidence="2" id="KW-0808">Transferase</keyword>
<dbReference type="Pfam" id="PF01555">
    <property type="entry name" value="N6_N4_Mtase"/>
    <property type="match status" value="1"/>
</dbReference>
<dbReference type="Gene3D" id="3.40.50.150">
    <property type="entry name" value="Vaccinia Virus protein VP39"/>
    <property type="match status" value="1"/>
</dbReference>
<dbReference type="EMBL" id="JALKHS010000008">
    <property type="protein sequence ID" value="MCK0532342.1"/>
    <property type="molecule type" value="Genomic_DNA"/>
</dbReference>
<feature type="domain" description="DNA methylase N-4/N-6" evidence="5">
    <location>
        <begin position="206"/>
        <end position="416"/>
    </location>
</feature>
<dbReference type="InterPro" id="IPR015840">
    <property type="entry name" value="DNA_MeTrfase_ParB"/>
</dbReference>
<organism evidence="6 7">
    <name type="scientific">Sphingobium agri</name>
    <dbReference type="NCBI Taxonomy" id="2933566"/>
    <lineage>
        <taxon>Bacteria</taxon>
        <taxon>Pseudomonadati</taxon>
        <taxon>Pseudomonadota</taxon>
        <taxon>Alphaproteobacteria</taxon>
        <taxon>Sphingomonadales</taxon>
        <taxon>Sphingomonadaceae</taxon>
        <taxon>Sphingobium</taxon>
    </lineage>
</organism>
<reference evidence="6 7" key="1">
    <citation type="submission" date="2022-04" db="EMBL/GenBank/DDBJ databases">
        <authorList>
            <person name="Huq M.A."/>
        </authorList>
    </citation>
    <scope>NUCLEOTIDE SEQUENCE [LARGE SCALE GENOMIC DNA]</scope>
    <source>
        <strain evidence="6 7">MAH-33</strain>
    </source>
</reference>
<evidence type="ECO:0000313" key="6">
    <source>
        <dbReference type="EMBL" id="MCK0532342.1"/>
    </source>
</evidence>
<dbReference type="PRINTS" id="PR00508">
    <property type="entry name" value="S21N4MTFRASE"/>
</dbReference>
<evidence type="ECO:0000256" key="1">
    <source>
        <dbReference type="ARBA" id="ARBA00022603"/>
    </source>
</evidence>
<keyword evidence="1 6" id="KW-0489">Methyltransferase</keyword>
<name>A0ABT0DYY9_9SPHN</name>